<dbReference type="AlphaFoldDB" id="A0A1Z3CIE8"/>
<protein>
    <submittedName>
        <fullName evidence="1">Uncharacterized protein</fullName>
    </submittedName>
</protein>
<dbReference type="EMBL" id="CP021934">
    <property type="protein sequence ID" value="ASC03389.1"/>
    <property type="molecule type" value="Genomic_DNA"/>
</dbReference>
<evidence type="ECO:0000313" key="2">
    <source>
        <dbReference type="Proteomes" id="UP000196759"/>
    </source>
</evidence>
<dbReference type="Proteomes" id="UP000196759">
    <property type="component" value="Chromosome"/>
</dbReference>
<organism evidence="1 2">
    <name type="scientific">Fusobacterium nucleatum subsp. polymorphum</name>
    <name type="common">Fusobacterium polymorphum</name>
    <dbReference type="NCBI Taxonomy" id="76857"/>
    <lineage>
        <taxon>Bacteria</taxon>
        <taxon>Fusobacteriati</taxon>
        <taxon>Fusobacteriota</taxon>
        <taxon>Fusobacteriia</taxon>
        <taxon>Fusobacteriales</taxon>
        <taxon>Fusobacteriaceae</taxon>
        <taxon>Fusobacterium</taxon>
    </lineage>
</organism>
<evidence type="ECO:0000313" key="1">
    <source>
        <dbReference type="EMBL" id="ASC03389.1"/>
    </source>
</evidence>
<dbReference type="RefSeq" id="WP_088337543.1">
    <property type="nucleotide sequence ID" value="NZ_CP021934.1"/>
</dbReference>
<keyword evidence="2" id="KW-1185">Reference proteome</keyword>
<proteinExistence type="predicted"/>
<reference evidence="1 2" key="1">
    <citation type="submission" date="2017-06" db="EMBL/GenBank/DDBJ databases">
        <title>Draft genome sequence of Fusobacterium nucleatum subsp. polymorphum KCOM 1260 (=ChDC F218).</title>
        <authorList>
            <person name="Kook J.-K."/>
            <person name="Park S.-N."/>
            <person name="Lim Y.K."/>
            <person name="Roh H."/>
        </authorList>
    </citation>
    <scope>NUCLEOTIDE SEQUENCE [LARGE SCALE GENOMIC DNA]</scope>
    <source>
        <strain evidence="2">KCOM 1260 (ChDC F218)</strain>
    </source>
</reference>
<name>A0A1Z3CIE8_FUSNP</name>
<gene>
    <name evidence="1" type="ORF">CBG50_08875</name>
</gene>
<sequence length="109" mass="12632">MPKDIVPNYPKDITYNDPSEFEYLTKEEQDILLDWCDLILKISTTNTKHTSYGLKHLFSRSRDGFYISNGTFKGAMLKLGFKYAPADSGINWMFNISEKSLKQLVARDR</sequence>
<accession>A0A1Z3CIE8</accession>